<reference evidence="2" key="3">
    <citation type="submission" date="2021-02" db="UniProtKB">
        <authorList>
            <consortium name="EnsemblMetazoa"/>
        </authorList>
    </citation>
    <scope>IDENTIFICATION</scope>
    <source>
        <strain evidence="2">USDA</strain>
    </source>
</reference>
<dbReference type="GeneID" id="8235635"/>
<dbReference type="RefSeq" id="XP_002431681.1">
    <property type="nucleotide sequence ID" value="XM_002431636.1"/>
</dbReference>
<dbReference type="Proteomes" id="UP000009046">
    <property type="component" value="Unassembled WGS sequence"/>
</dbReference>
<keyword evidence="3" id="KW-1185">Reference proteome</keyword>
<dbReference type="CTD" id="8235635"/>
<dbReference type="AlphaFoldDB" id="E0VZY4"/>
<dbReference type="VEuPathDB" id="VectorBase:PHUM540560"/>
<gene>
    <name evidence="2" type="primary">8235635</name>
    <name evidence="1" type="ORF">Phum_PHUM540560</name>
</gene>
<dbReference type="HOGENOM" id="CLU_2778926_0_0_1"/>
<reference evidence="1" key="1">
    <citation type="submission" date="2007-04" db="EMBL/GenBank/DDBJ databases">
        <title>Annotation of Pediculus humanus corporis strain USDA.</title>
        <authorList>
            <person name="Kirkness E."/>
            <person name="Hannick L."/>
            <person name="Hass B."/>
            <person name="Bruggner R."/>
            <person name="Lawson D."/>
            <person name="Bidwell S."/>
            <person name="Joardar V."/>
            <person name="Caler E."/>
            <person name="Walenz B."/>
            <person name="Inman J."/>
            <person name="Schobel S."/>
            <person name="Galinsky K."/>
            <person name="Amedeo P."/>
            <person name="Strausberg R."/>
        </authorList>
    </citation>
    <scope>NUCLEOTIDE SEQUENCE</scope>
    <source>
        <strain evidence="1">USDA</strain>
    </source>
</reference>
<dbReference type="KEGG" id="phu:Phum_PHUM540560"/>
<accession>E0VZY4</accession>
<evidence type="ECO:0000313" key="1">
    <source>
        <dbReference type="EMBL" id="EEB18943.1"/>
    </source>
</evidence>
<protein>
    <submittedName>
        <fullName evidence="1 2">Uncharacterized protein</fullName>
    </submittedName>
</protein>
<evidence type="ECO:0000313" key="3">
    <source>
        <dbReference type="Proteomes" id="UP000009046"/>
    </source>
</evidence>
<dbReference type="EnsemblMetazoa" id="PHUM540560-RA">
    <property type="protein sequence ID" value="PHUM540560-PA"/>
    <property type="gene ID" value="PHUM540560"/>
</dbReference>
<dbReference type="EMBL" id="AAZO01006566">
    <property type="status" value="NOT_ANNOTATED_CDS"/>
    <property type="molecule type" value="Genomic_DNA"/>
</dbReference>
<reference evidence="1" key="2">
    <citation type="submission" date="2007-04" db="EMBL/GenBank/DDBJ databases">
        <title>The genome of the human body louse.</title>
        <authorList>
            <consortium name="The Human Body Louse Genome Consortium"/>
            <person name="Kirkness E."/>
            <person name="Walenz B."/>
            <person name="Hass B."/>
            <person name="Bruggner R."/>
            <person name="Strausberg R."/>
        </authorList>
    </citation>
    <scope>NUCLEOTIDE SEQUENCE</scope>
    <source>
        <strain evidence="1">USDA</strain>
    </source>
</reference>
<sequence>MAGVRHPVRYVTFDKCFPIPRFLCQVFDIFVVFVSNELEIHFENLKTVENDRKRKRMKNVSDWLVTLKS</sequence>
<dbReference type="EMBL" id="DS235854">
    <property type="protein sequence ID" value="EEB18943.1"/>
    <property type="molecule type" value="Genomic_DNA"/>
</dbReference>
<organism>
    <name type="scientific">Pediculus humanus subsp. corporis</name>
    <name type="common">Body louse</name>
    <dbReference type="NCBI Taxonomy" id="121224"/>
    <lineage>
        <taxon>Eukaryota</taxon>
        <taxon>Metazoa</taxon>
        <taxon>Ecdysozoa</taxon>
        <taxon>Arthropoda</taxon>
        <taxon>Hexapoda</taxon>
        <taxon>Insecta</taxon>
        <taxon>Pterygota</taxon>
        <taxon>Neoptera</taxon>
        <taxon>Paraneoptera</taxon>
        <taxon>Psocodea</taxon>
        <taxon>Troctomorpha</taxon>
        <taxon>Phthiraptera</taxon>
        <taxon>Anoplura</taxon>
        <taxon>Pediculidae</taxon>
        <taxon>Pediculus</taxon>
    </lineage>
</organism>
<name>E0VZY4_PEDHC</name>
<dbReference type="InParanoid" id="E0VZY4"/>
<proteinExistence type="predicted"/>
<evidence type="ECO:0000313" key="2">
    <source>
        <dbReference type="EnsemblMetazoa" id="PHUM540560-PA"/>
    </source>
</evidence>